<reference evidence="2 3" key="1">
    <citation type="journal article" date="2015" name="Virol. J.">
        <title>Zahedan rhabdovirus, a novel virus detected in ticks from Iran.</title>
        <authorList>
            <person name="Dilcher M."/>
            <person name="Faye O."/>
            <person name="Faye O."/>
            <person name="Weber F."/>
            <person name="Koch A."/>
            <person name="Sadegh C."/>
            <person name="Weidmann M."/>
            <person name="Sall A.A."/>
        </authorList>
    </citation>
    <scope>NUCLEOTIDE SEQUENCE [LARGE SCALE GENOMIC DNA]</scope>
    <source>
        <strain evidence="2">Ar Teh 157764</strain>
    </source>
</reference>
<organism evidence="2 3">
    <name type="scientific">Zahedan rhabdovirus</name>
    <dbReference type="NCBI Taxonomy" id="1620507"/>
    <lineage>
        <taxon>Viruses</taxon>
        <taxon>Riboviria</taxon>
        <taxon>Orthornavirae</taxon>
        <taxon>Negarnaviricota</taxon>
        <taxon>Haploviricotina</taxon>
        <taxon>Monjiviricetes</taxon>
        <taxon>Mononegavirales</taxon>
        <taxon>Rhabdoviridae</taxon>
        <taxon>Alpharhabdovirinae</taxon>
        <taxon>Zarhavirus</taxon>
        <taxon>Zarhavirus zahedan</taxon>
    </lineage>
</organism>
<sequence length="204" mass="23775">MNVITWTKGKVSQAISKRGKKEDGDDGAKIPSYDLTPSAPPDDGYQYRTINVEAEVDVSVCLDKFETRMEAIVAPLINLHMDYKGEGRYKNIWLPLVMVAVFGLKLGQRSRDNTVYKVQFGKGLKLKIKSRRPFEMDRKISWNQFQKYLCNGLTSEWSIRCQLEYTLVDYSMKHVDKELLQYLRAMRVRFEVDENQNLVLIMDY</sequence>
<dbReference type="Proteomes" id="UP000105986">
    <property type="component" value="Segment"/>
</dbReference>
<name>A0A0R6CHI1_9RHAB</name>
<dbReference type="RefSeq" id="YP_009552803.1">
    <property type="nucleotide sequence ID" value="NC_040664.1"/>
</dbReference>
<dbReference type="GeneID" id="41700460"/>
<keyword evidence="3" id="KW-1185">Reference proteome</keyword>
<protein>
    <submittedName>
        <fullName evidence="2">Putative matrix protein</fullName>
    </submittedName>
</protein>
<feature type="region of interest" description="Disordered" evidence="1">
    <location>
        <begin position="15"/>
        <end position="42"/>
    </location>
</feature>
<dbReference type="EMBL" id="KJ830812">
    <property type="protein sequence ID" value="AJR16766.1"/>
    <property type="molecule type" value="Viral_cRNA"/>
</dbReference>
<proteinExistence type="predicted"/>
<evidence type="ECO:0000313" key="3">
    <source>
        <dbReference type="Proteomes" id="UP000105986"/>
    </source>
</evidence>
<gene>
    <name evidence="2" type="primary">M</name>
</gene>
<evidence type="ECO:0000256" key="1">
    <source>
        <dbReference type="SAM" id="MobiDB-lite"/>
    </source>
</evidence>
<dbReference type="KEGG" id="vg:41700460"/>
<accession>A0A0R6CHI1</accession>
<evidence type="ECO:0000313" key="2">
    <source>
        <dbReference type="EMBL" id="AJR16766.1"/>
    </source>
</evidence>